<evidence type="ECO:0008006" key="4">
    <source>
        <dbReference type="Google" id="ProtNLM"/>
    </source>
</evidence>
<feature type="chain" id="PRO_5003840144" description="Plastid lipid-associated protein/fibrillin conserved domain-containing protein" evidence="1">
    <location>
        <begin position="24"/>
        <end position="491"/>
    </location>
</feature>
<keyword evidence="1" id="KW-0732">Signal</keyword>
<sequence>MMKNLLLLPVCGVLLALSATSDAFTARGGGRPHASPLASTVVASPWFTDSPVSTGEDEGAPSKDKLKAQILQLGAALDRGQSYNPTSGEYYKGSMDVARSKIEALVAQAGEDNVPRTLADIDGEWELVLTTVKHGIFRSSPFFLAVQEAFEYAEEGEAFGEDKATLFFKLHELQTCSWGVSKIGRVAQTVDAKAGYLYSEFDTSIFSLTVIPILGWFKLLPTFGGSVITASRAELAEGGKLEMTVDYTTSRPVEGLSGLGEWIWSVKVPVGAIWKLLPWNKGRSADCSVKVVYCDEDFRVVEDKSGDLFVYSRPVVSRKLDLVSEYVPRRSGPGSFRFDRPAAVLELFVAELAESAPESSPDHALPLAEGYLAAERFHPLLDVHEARAAEIVHDRIGSGLVLPPDSPRLVPERVVDLEGPRDYQQRRAISAGREVVVHPAEETRSDVPVEVVDELLAQYLIDALPPAVTGPRLSQECFRRLLDECHAFVGY</sequence>
<comment type="caution">
    <text evidence="2">The sequence shown here is derived from an EMBL/GenBank/DDBJ whole genome shotgun (WGS) entry which is preliminary data.</text>
</comment>
<keyword evidence="3" id="KW-1185">Reference proteome</keyword>
<evidence type="ECO:0000256" key="1">
    <source>
        <dbReference type="SAM" id="SignalP"/>
    </source>
</evidence>
<dbReference type="eggNOG" id="ENOG502RXHW">
    <property type="taxonomic scope" value="Eukaryota"/>
</dbReference>
<protein>
    <recommendedName>
        <fullName evidence="4">Plastid lipid-associated protein/fibrillin conserved domain-containing protein</fullName>
    </recommendedName>
</protein>
<feature type="signal peptide" evidence="1">
    <location>
        <begin position="1"/>
        <end position="23"/>
    </location>
</feature>
<reference evidence="2 3" key="1">
    <citation type="journal article" date="2012" name="Genome Biol.">
        <title>Genome and low-iron response of an oceanic diatom adapted to chronic iron limitation.</title>
        <authorList>
            <person name="Lommer M."/>
            <person name="Specht M."/>
            <person name="Roy A.S."/>
            <person name="Kraemer L."/>
            <person name="Andreson R."/>
            <person name="Gutowska M.A."/>
            <person name="Wolf J."/>
            <person name="Bergner S.V."/>
            <person name="Schilhabel M.B."/>
            <person name="Klostermeier U.C."/>
            <person name="Beiko R.G."/>
            <person name="Rosenstiel P."/>
            <person name="Hippler M."/>
            <person name="Laroche J."/>
        </authorList>
    </citation>
    <scope>NUCLEOTIDE SEQUENCE [LARGE SCALE GENOMIC DNA]</scope>
    <source>
        <strain evidence="2 3">CCMP1005</strain>
    </source>
</reference>
<gene>
    <name evidence="2" type="ORF">THAOC_11389</name>
</gene>
<proteinExistence type="predicted"/>
<dbReference type="Proteomes" id="UP000266841">
    <property type="component" value="Unassembled WGS sequence"/>
</dbReference>
<evidence type="ECO:0000313" key="3">
    <source>
        <dbReference type="Proteomes" id="UP000266841"/>
    </source>
</evidence>
<dbReference type="EMBL" id="AGNL01012933">
    <property type="protein sequence ID" value="EJK67558.1"/>
    <property type="molecule type" value="Genomic_DNA"/>
</dbReference>
<evidence type="ECO:0000313" key="2">
    <source>
        <dbReference type="EMBL" id="EJK67558.1"/>
    </source>
</evidence>
<name>K0SML1_THAOC</name>
<accession>K0SML1</accession>
<dbReference type="AlphaFoldDB" id="K0SML1"/>
<dbReference type="OrthoDB" id="203682at2759"/>
<organism evidence="2 3">
    <name type="scientific">Thalassiosira oceanica</name>
    <name type="common">Marine diatom</name>
    <dbReference type="NCBI Taxonomy" id="159749"/>
    <lineage>
        <taxon>Eukaryota</taxon>
        <taxon>Sar</taxon>
        <taxon>Stramenopiles</taxon>
        <taxon>Ochrophyta</taxon>
        <taxon>Bacillariophyta</taxon>
        <taxon>Coscinodiscophyceae</taxon>
        <taxon>Thalassiosirophycidae</taxon>
        <taxon>Thalassiosirales</taxon>
        <taxon>Thalassiosiraceae</taxon>
        <taxon>Thalassiosira</taxon>
    </lineage>
</organism>